<dbReference type="Proteomes" id="UP001499882">
    <property type="component" value="Unassembled WGS sequence"/>
</dbReference>
<evidence type="ECO:0000313" key="3">
    <source>
        <dbReference type="Proteomes" id="UP001499882"/>
    </source>
</evidence>
<sequence>MFRRAAIAVCGAVLLVGSALSLATAEASNSHDRAPAPLLKLGKFRHDFSPNKDGFHEKLNIPVTLGRRAFLTVRVVDLDTKTVLAHPGQVICLGGKCRLARGTHTVRWSDIVHVFDRGSYAGDPRGSYRLTFRASTPSGDRRDTARTVVTWRDPVDLDNDAEHTIHFISPNGDGRQDRLRVGYDVEQASRVRAVISNTSLQTRETTVVDRLRVGRQVAGHHTWTWSPEQGSARPADGYYSVTLIAVPLAQRPGKGRATVPVRVDTVAPDATTKYTRTTVYPATTLFTDEIRLKFGKDVVIPLSMHPSVERMALSSVP</sequence>
<evidence type="ECO:0000313" key="2">
    <source>
        <dbReference type="EMBL" id="GAA4729457.1"/>
    </source>
</evidence>
<feature type="signal peptide" evidence="1">
    <location>
        <begin position="1"/>
        <end position="23"/>
    </location>
</feature>
<dbReference type="RefSeq" id="WP_345525644.1">
    <property type="nucleotide sequence ID" value="NZ_BAABKN010000007.1"/>
</dbReference>
<organism evidence="2 3">
    <name type="scientific">Nocardioides endophyticus</name>
    <dbReference type="NCBI Taxonomy" id="1353775"/>
    <lineage>
        <taxon>Bacteria</taxon>
        <taxon>Bacillati</taxon>
        <taxon>Actinomycetota</taxon>
        <taxon>Actinomycetes</taxon>
        <taxon>Propionibacteriales</taxon>
        <taxon>Nocardioidaceae</taxon>
        <taxon>Nocardioides</taxon>
    </lineage>
</organism>
<evidence type="ECO:0008006" key="4">
    <source>
        <dbReference type="Google" id="ProtNLM"/>
    </source>
</evidence>
<keyword evidence="3" id="KW-1185">Reference proteome</keyword>
<protein>
    <recommendedName>
        <fullName evidence="4">FlgD Ig-like domain-containing protein</fullName>
    </recommendedName>
</protein>
<feature type="chain" id="PRO_5046572177" description="FlgD Ig-like domain-containing protein" evidence="1">
    <location>
        <begin position="24"/>
        <end position="317"/>
    </location>
</feature>
<name>A0ABP8YJH1_9ACTN</name>
<accession>A0ABP8YJH1</accession>
<comment type="caution">
    <text evidence="2">The sequence shown here is derived from an EMBL/GenBank/DDBJ whole genome shotgun (WGS) entry which is preliminary data.</text>
</comment>
<proteinExistence type="predicted"/>
<gene>
    <name evidence="2" type="ORF">GCM10023350_10920</name>
</gene>
<keyword evidence="1" id="KW-0732">Signal</keyword>
<evidence type="ECO:0000256" key="1">
    <source>
        <dbReference type="SAM" id="SignalP"/>
    </source>
</evidence>
<reference evidence="3" key="1">
    <citation type="journal article" date="2019" name="Int. J. Syst. Evol. Microbiol.">
        <title>The Global Catalogue of Microorganisms (GCM) 10K type strain sequencing project: providing services to taxonomists for standard genome sequencing and annotation.</title>
        <authorList>
            <consortium name="The Broad Institute Genomics Platform"/>
            <consortium name="The Broad Institute Genome Sequencing Center for Infectious Disease"/>
            <person name="Wu L."/>
            <person name="Ma J."/>
        </authorList>
    </citation>
    <scope>NUCLEOTIDE SEQUENCE [LARGE SCALE GENOMIC DNA]</scope>
    <source>
        <strain evidence="3">JCM 18532</strain>
    </source>
</reference>
<dbReference type="EMBL" id="BAABKN010000007">
    <property type="protein sequence ID" value="GAA4729457.1"/>
    <property type="molecule type" value="Genomic_DNA"/>
</dbReference>